<dbReference type="GO" id="GO:0032784">
    <property type="term" value="P:regulation of DNA-templated transcription elongation"/>
    <property type="evidence" value="ECO:0007669"/>
    <property type="project" value="UniProtKB-UniRule"/>
</dbReference>
<keyword evidence="5 8" id="KW-0804">Transcription</keyword>
<feature type="coiled-coil region" evidence="8">
    <location>
        <begin position="10"/>
        <end position="67"/>
    </location>
</feature>
<dbReference type="Gene3D" id="1.10.287.180">
    <property type="entry name" value="Transcription elongation factor, GreA/GreB, N-terminal domain"/>
    <property type="match status" value="1"/>
</dbReference>
<dbReference type="PANTHER" id="PTHR30437:SF4">
    <property type="entry name" value="TRANSCRIPTION ELONGATION FACTOR GREA"/>
    <property type="match status" value="1"/>
</dbReference>
<reference evidence="13" key="1">
    <citation type="submission" date="2017-09" db="EMBL/GenBank/DDBJ databases">
        <title>Depth-based differentiation of microbial function through sediment-hosted aquifers and enrichment of novel symbionts in the deep terrestrial subsurface.</title>
        <authorList>
            <person name="Probst A.J."/>
            <person name="Ladd B."/>
            <person name="Jarett J.K."/>
            <person name="Geller-Mcgrath D.E."/>
            <person name="Sieber C.M.K."/>
            <person name="Emerson J.B."/>
            <person name="Anantharaman K."/>
            <person name="Thomas B.C."/>
            <person name="Malmstrom R."/>
            <person name="Stieglmeier M."/>
            <person name="Klingl A."/>
            <person name="Woyke T."/>
            <person name="Ryan C.M."/>
            <person name="Banfield J.F."/>
        </authorList>
    </citation>
    <scope>NUCLEOTIDE SEQUENCE [LARGE SCALE GENOMIC DNA]</scope>
</reference>
<dbReference type="PROSITE" id="PS00829">
    <property type="entry name" value="GREAB_1"/>
    <property type="match status" value="1"/>
</dbReference>
<dbReference type="PIRSF" id="PIRSF006092">
    <property type="entry name" value="GreA_GreB"/>
    <property type="match status" value="1"/>
</dbReference>
<evidence type="ECO:0000256" key="3">
    <source>
        <dbReference type="ARBA" id="ARBA00023015"/>
    </source>
</evidence>
<evidence type="ECO:0000259" key="10">
    <source>
        <dbReference type="Pfam" id="PF01272"/>
    </source>
</evidence>
<evidence type="ECO:0000313" key="13">
    <source>
        <dbReference type="Proteomes" id="UP000229166"/>
    </source>
</evidence>
<evidence type="ECO:0000256" key="5">
    <source>
        <dbReference type="ARBA" id="ARBA00023163"/>
    </source>
</evidence>
<organism evidence="12 13">
    <name type="scientific">Candidatus Nealsonbacteria bacterium CG_4_10_14_0_2_um_filter_40_15</name>
    <dbReference type="NCBI Taxonomy" id="1974682"/>
    <lineage>
        <taxon>Bacteria</taxon>
        <taxon>Candidatus Nealsoniibacteriota</taxon>
    </lineage>
</organism>
<dbReference type="SUPFAM" id="SSF46557">
    <property type="entry name" value="GreA transcript cleavage protein, N-terminal domain"/>
    <property type="match status" value="1"/>
</dbReference>
<evidence type="ECO:0000313" key="12">
    <source>
        <dbReference type="EMBL" id="PIZ87324.1"/>
    </source>
</evidence>
<evidence type="ECO:0000256" key="2">
    <source>
        <dbReference type="ARBA" id="ARBA00013729"/>
    </source>
</evidence>
<evidence type="ECO:0000256" key="7">
    <source>
        <dbReference type="ARBA" id="ARBA00030776"/>
    </source>
</evidence>
<comment type="similarity">
    <text evidence="1 8 9">Belongs to the GreA/GreB family.</text>
</comment>
<dbReference type="EMBL" id="PFOZ01000029">
    <property type="protein sequence ID" value="PIZ87324.1"/>
    <property type="molecule type" value="Genomic_DNA"/>
</dbReference>
<keyword evidence="12" id="KW-0251">Elongation factor</keyword>
<dbReference type="Proteomes" id="UP000229166">
    <property type="component" value="Unassembled WGS sequence"/>
</dbReference>
<sequence length="150" mass="16889">MKRYLTEDCLEKFKKELEHLEKVRRREVSERIRHTASQGDLKENAGYDAAKEEQGFLEARIRELKEIIAQTEIINKKSGGKIQIGSVVCLSSKEGKEKFQIVGPEEADISDGKISFKSPLGEALLNKGKGTVVEISVPDGKKEYKIVKIE</sequence>
<comment type="function">
    <text evidence="6 8 9">Necessary for efficient RNA polymerase transcription elongation past template-encoded arresting sites. The arresting sites in DNA have the property of trapping a certain fraction of elongating RNA polymerases that pass through, resulting in locked ternary complexes. Cleavage of the nascent transcript by cleavage factors such as GreA or GreB allows the resumption of elongation from the new 3'terminus. GreA releases sequences of 2 to 3 nucleotides.</text>
</comment>
<dbReference type="FunFam" id="3.10.50.30:FF:000001">
    <property type="entry name" value="Transcription elongation factor GreA"/>
    <property type="match status" value="1"/>
</dbReference>
<dbReference type="InterPro" id="IPR023459">
    <property type="entry name" value="Tscrpt_elong_fac_GreA/B_fam"/>
</dbReference>
<dbReference type="InterPro" id="IPR036953">
    <property type="entry name" value="GreA/GreB_C_sf"/>
</dbReference>
<dbReference type="InterPro" id="IPR036805">
    <property type="entry name" value="Tscrpt_elong_fac_GreA/B_N_sf"/>
</dbReference>
<keyword evidence="12" id="KW-0648">Protein biosynthesis</keyword>
<dbReference type="InterPro" id="IPR018151">
    <property type="entry name" value="TF_GreA/GreB_CS"/>
</dbReference>
<name>A0A2M7UUG9_9BACT</name>
<dbReference type="GO" id="GO:0003677">
    <property type="term" value="F:DNA binding"/>
    <property type="evidence" value="ECO:0007669"/>
    <property type="project" value="UniProtKB-UniRule"/>
</dbReference>
<feature type="domain" description="Transcription elongation factor GreA/GreB N-terminal" evidence="11">
    <location>
        <begin position="4"/>
        <end position="73"/>
    </location>
</feature>
<proteinExistence type="inferred from homology"/>
<dbReference type="GO" id="GO:0070063">
    <property type="term" value="F:RNA polymerase binding"/>
    <property type="evidence" value="ECO:0007669"/>
    <property type="project" value="InterPro"/>
</dbReference>
<gene>
    <name evidence="8" type="primary">greA</name>
    <name evidence="12" type="ORF">COX92_01490</name>
</gene>
<dbReference type="Pfam" id="PF03449">
    <property type="entry name" value="GreA_GreB_N"/>
    <property type="match status" value="1"/>
</dbReference>
<dbReference type="InterPro" id="IPR022691">
    <property type="entry name" value="Tscrpt_elong_fac_GreA/B_N"/>
</dbReference>
<dbReference type="GO" id="GO:0006354">
    <property type="term" value="P:DNA-templated transcription elongation"/>
    <property type="evidence" value="ECO:0007669"/>
    <property type="project" value="TreeGrafter"/>
</dbReference>
<dbReference type="SUPFAM" id="SSF54534">
    <property type="entry name" value="FKBP-like"/>
    <property type="match status" value="1"/>
</dbReference>
<dbReference type="NCBIfam" id="TIGR01462">
    <property type="entry name" value="greA"/>
    <property type="match status" value="1"/>
</dbReference>
<feature type="domain" description="Transcription elongation factor GreA/GreB C-terminal" evidence="10">
    <location>
        <begin position="79"/>
        <end position="150"/>
    </location>
</feature>
<dbReference type="InterPro" id="IPR028624">
    <property type="entry name" value="Tscrpt_elong_fac_GreA/B"/>
</dbReference>
<keyword evidence="3 8" id="KW-0805">Transcription regulation</keyword>
<comment type="caution">
    <text evidence="12">The sequence shown here is derived from an EMBL/GenBank/DDBJ whole genome shotgun (WGS) entry which is preliminary data.</text>
</comment>
<dbReference type="FunFam" id="1.10.287.180:FF:000001">
    <property type="entry name" value="Transcription elongation factor GreA"/>
    <property type="match status" value="1"/>
</dbReference>
<evidence type="ECO:0000256" key="1">
    <source>
        <dbReference type="ARBA" id="ARBA00008213"/>
    </source>
</evidence>
<keyword evidence="8" id="KW-0175">Coiled coil</keyword>
<dbReference type="PANTHER" id="PTHR30437">
    <property type="entry name" value="TRANSCRIPTION ELONGATION FACTOR GREA"/>
    <property type="match status" value="1"/>
</dbReference>
<evidence type="ECO:0000256" key="8">
    <source>
        <dbReference type="HAMAP-Rule" id="MF_00105"/>
    </source>
</evidence>
<dbReference type="Pfam" id="PF01272">
    <property type="entry name" value="GreA_GreB"/>
    <property type="match status" value="1"/>
</dbReference>
<protein>
    <recommendedName>
        <fullName evidence="2 8">Transcription elongation factor GreA</fullName>
    </recommendedName>
    <alternativeName>
        <fullName evidence="7 8">Transcript cleavage factor GreA</fullName>
    </alternativeName>
</protein>
<evidence type="ECO:0000256" key="9">
    <source>
        <dbReference type="RuleBase" id="RU000556"/>
    </source>
</evidence>
<dbReference type="HAMAP" id="MF_00105">
    <property type="entry name" value="GreA_GreB"/>
    <property type="match status" value="1"/>
</dbReference>
<dbReference type="GO" id="GO:0003746">
    <property type="term" value="F:translation elongation factor activity"/>
    <property type="evidence" value="ECO:0007669"/>
    <property type="project" value="UniProtKB-KW"/>
</dbReference>
<dbReference type="Gene3D" id="3.10.50.30">
    <property type="entry name" value="Transcription elongation factor, GreA/GreB, C-terminal domain"/>
    <property type="match status" value="1"/>
</dbReference>
<accession>A0A2M7UUG9</accession>
<keyword evidence="4 8" id="KW-0238">DNA-binding</keyword>
<evidence type="ECO:0000256" key="4">
    <source>
        <dbReference type="ARBA" id="ARBA00023125"/>
    </source>
</evidence>
<evidence type="ECO:0000256" key="6">
    <source>
        <dbReference type="ARBA" id="ARBA00024916"/>
    </source>
</evidence>
<dbReference type="NCBIfam" id="NF001263">
    <property type="entry name" value="PRK00226.1-4"/>
    <property type="match status" value="1"/>
</dbReference>
<dbReference type="AlphaFoldDB" id="A0A2M7UUG9"/>
<dbReference type="InterPro" id="IPR001437">
    <property type="entry name" value="Tscrpt_elong_fac_GreA/B_C"/>
</dbReference>
<dbReference type="InterPro" id="IPR006359">
    <property type="entry name" value="Tscrpt_elong_fac_GreA"/>
</dbReference>
<evidence type="ECO:0000259" key="11">
    <source>
        <dbReference type="Pfam" id="PF03449"/>
    </source>
</evidence>